<evidence type="ECO:0000313" key="6">
    <source>
        <dbReference type="EMBL" id="MDB7085838.1"/>
    </source>
</evidence>
<dbReference type="GO" id="GO:0006508">
    <property type="term" value="P:proteolysis"/>
    <property type="evidence" value="ECO:0007669"/>
    <property type="project" value="UniProtKB-KW"/>
</dbReference>
<evidence type="ECO:0000256" key="1">
    <source>
        <dbReference type="ARBA" id="ARBA00007074"/>
    </source>
</evidence>
<dbReference type="Proteomes" id="UP001211987">
    <property type="component" value="Unassembled WGS sequence"/>
</dbReference>
<dbReference type="EMBL" id="JAQLKE010000057">
    <property type="protein sequence ID" value="MDB7085838.1"/>
    <property type="molecule type" value="Genomic_DNA"/>
</dbReference>
<name>A0AB35IS77_9FIRM</name>
<accession>A0AB35IS77</accession>
<evidence type="ECO:0000256" key="4">
    <source>
        <dbReference type="ARBA" id="ARBA00022807"/>
    </source>
</evidence>
<evidence type="ECO:0000259" key="5">
    <source>
        <dbReference type="PROSITE" id="PS51935"/>
    </source>
</evidence>
<dbReference type="SUPFAM" id="SSF54001">
    <property type="entry name" value="Cysteine proteinases"/>
    <property type="match status" value="1"/>
</dbReference>
<proteinExistence type="inferred from homology"/>
<dbReference type="InterPro" id="IPR051202">
    <property type="entry name" value="Peptidase_C40"/>
</dbReference>
<evidence type="ECO:0000256" key="3">
    <source>
        <dbReference type="ARBA" id="ARBA00022801"/>
    </source>
</evidence>
<dbReference type="RefSeq" id="WP_195992744.1">
    <property type="nucleotide sequence ID" value="NZ_JADPBJ010000037.1"/>
</dbReference>
<dbReference type="InterPro" id="IPR000064">
    <property type="entry name" value="NLP_P60_dom"/>
</dbReference>
<keyword evidence="4" id="KW-0788">Thiol protease</keyword>
<keyword evidence="2" id="KW-0645">Protease</keyword>
<dbReference type="Pfam" id="PF00877">
    <property type="entry name" value="NLPC_P60"/>
    <property type="match status" value="1"/>
</dbReference>
<sequence>MLKKIIVVAVVFTLVFMIPVTVAGAIVSDPIGFIGEIIFGEGDTDKVSNEVKNLYEEFIKSEIGIKCKDYVSDNTKDKETKYNDSHFFIPLLLTLEEKASDKNNTFESLNLSELLDKLITLRYENDNDDDYISAIKKEAKFKKLSDLSNTTIVMYIRYFGDNSNASDNVEVEGNSEIGKAIANSALSKQGCKYVWGASGPNEFDCSGLVWWACKENGIKFERTTAQVLSTMGQKITKEQLQAGDIITFKTDARYVSHVGIYIGNGKMVHAPNSRSVVRIDDIFNSSYWTKVTYNYRRLY</sequence>
<dbReference type="Gene3D" id="3.90.1720.10">
    <property type="entry name" value="endopeptidase domain like (from Nostoc punctiforme)"/>
    <property type="match status" value="1"/>
</dbReference>
<organism evidence="6 7">
    <name type="scientific">Thomasclavelia ramosa</name>
    <dbReference type="NCBI Taxonomy" id="1547"/>
    <lineage>
        <taxon>Bacteria</taxon>
        <taxon>Bacillati</taxon>
        <taxon>Bacillota</taxon>
        <taxon>Erysipelotrichia</taxon>
        <taxon>Erysipelotrichales</taxon>
        <taxon>Coprobacillaceae</taxon>
        <taxon>Thomasclavelia</taxon>
    </lineage>
</organism>
<gene>
    <name evidence="6" type="ORF">PM738_18820</name>
</gene>
<dbReference type="PROSITE" id="PS51935">
    <property type="entry name" value="NLPC_P60"/>
    <property type="match status" value="1"/>
</dbReference>
<reference evidence="6" key="1">
    <citation type="submission" date="2023-01" db="EMBL/GenBank/DDBJ databases">
        <title>Human gut microbiome strain richness.</title>
        <authorList>
            <person name="Chen-Liaw A."/>
        </authorList>
    </citation>
    <scope>NUCLEOTIDE SEQUENCE</scope>
    <source>
        <strain evidence="6">1001217st2_G6_1001217B_191108</strain>
    </source>
</reference>
<protein>
    <submittedName>
        <fullName evidence="6">C40 family peptidase</fullName>
    </submittedName>
</protein>
<dbReference type="AlphaFoldDB" id="A0AB35IS77"/>
<comment type="caution">
    <text evidence="6">The sequence shown here is derived from an EMBL/GenBank/DDBJ whole genome shotgun (WGS) entry which is preliminary data.</text>
</comment>
<dbReference type="PANTHER" id="PTHR47053">
    <property type="entry name" value="MUREIN DD-ENDOPEPTIDASE MEPH-RELATED"/>
    <property type="match status" value="1"/>
</dbReference>
<feature type="domain" description="NlpC/P60" evidence="5">
    <location>
        <begin position="175"/>
        <end position="299"/>
    </location>
</feature>
<keyword evidence="3" id="KW-0378">Hydrolase</keyword>
<dbReference type="InterPro" id="IPR038765">
    <property type="entry name" value="Papain-like_cys_pep_sf"/>
</dbReference>
<evidence type="ECO:0000313" key="7">
    <source>
        <dbReference type="Proteomes" id="UP001211987"/>
    </source>
</evidence>
<evidence type="ECO:0000256" key="2">
    <source>
        <dbReference type="ARBA" id="ARBA00022670"/>
    </source>
</evidence>
<dbReference type="PANTHER" id="PTHR47053:SF1">
    <property type="entry name" value="MUREIN DD-ENDOPEPTIDASE MEPH-RELATED"/>
    <property type="match status" value="1"/>
</dbReference>
<comment type="similarity">
    <text evidence="1">Belongs to the peptidase C40 family.</text>
</comment>
<dbReference type="GO" id="GO:0008234">
    <property type="term" value="F:cysteine-type peptidase activity"/>
    <property type="evidence" value="ECO:0007669"/>
    <property type="project" value="UniProtKB-KW"/>
</dbReference>